<evidence type="ECO:0000313" key="7">
    <source>
        <dbReference type="Proteomes" id="UP000683925"/>
    </source>
</evidence>
<dbReference type="PROSITE" id="PS51221">
    <property type="entry name" value="TTL"/>
    <property type="match status" value="1"/>
</dbReference>
<dbReference type="GO" id="GO:0015630">
    <property type="term" value="C:microtubule cytoskeleton"/>
    <property type="evidence" value="ECO:0007669"/>
    <property type="project" value="TreeGrafter"/>
</dbReference>
<evidence type="ECO:0000256" key="3">
    <source>
        <dbReference type="ARBA" id="ARBA00022598"/>
    </source>
</evidence>
<organism evidence="6 7">
    <name type="scientific">Paramecium octaurelia</name>
    <dbReference type="NCBI Taxonomy" id="43137"/>
    <lineage>
        <taxon>Eukaryota</taxon>
        <taxon>Sar</taxon>
        <taxon>Alveolata</taxon>
        <taxon>Ciliophora</taxon>
        <taxon>Intramacronucleata</taxon>
        <taxon>Oligohymenophorea</taxon>
        <taxon>Peniculida</taxon>
        <taxon>Parameciidae</taxon>
        <taxon>Paramecium</taxon>
    </lineage>
</organism>
<keyword evidence="3" id="KW-0436">Ligase</keyword>
<evidence type="ECO:0000256" key="2">
    <source>
        <dbReference type="ARBA" id="ARBA00022490"/>
    </source>
</evidence>
<dbReference type="InterPro" id="IPR051437">
    <property type="entry name" value="TTLL_monoglycylase"/>
</dbReference>
<dbReference type="Pfam" id="PF03133">
    <property type="entry name" value="TTL"/>
    <property type="match status" value="1"/>
</dbReference>
<gene>
    <name evidence="6" type="ORF">POCTA_138.1.T0170435</name>
</gene>
<accession>A0A8S1T2M0</accession>
<dbReference type="GO" id="GO:0005737">
    <property type="term" value="C:cytoplasm"/>
    <property type="evidence" value="ECO:0007669"/>
    <property type="project" value="UniProtKB-SubCell"/>
</dbReference>
<evidence type="ECO:0008006" key="8">
    <source>
        <dbReference type="Google" id="ProtNLM"/>
    </source>
</evidence>
<dbReference type="EMBL" id="CAJJDP010000017">
    <property type="protein sequence ID" value="CAD8145799.1"/>
    <property type="molecule type" value="Genomic_DNA"/>
</dbReference>
<keyword evidence="2" id="KW-0963">Cytoplasm</keyword>
<dbReference type="InterPro" id="IPR004344">
    <property type="entry name" value="TTL/TTLL_fam"/>
</dbReference>
<dbReference type="PANTHER" id="PTHR45870:SF2">
    <property type="entry name" value="TUBULIN MONOGLYCYLASE TTLL3"/>
    <property type="match status" value="1"/>
</dbReference>
<dbReference type="GO" id="GO:0005524">
    <property type="term" value="F:ATP binding"/>
    <property type="evidence" value="ECO:0007669"/>
    <property type="project" value="UniProtKB-KW"/>
</dbReference>
<proteinExistence type="predicted"/>
<evidence type="ECO:0000313" key="6">
    <source>
        <dbReference type="EMBL" id="CAD8145799.1"/>
    </source>
</evidence>
<comment type="caution">
    <text evidence="6">The sequence shown here is derived from an EMBL/GenBank/DDBJ whole genome shotgun (WGS) entry which is preliminary data.</text>
</comment>
<dbReference type="AlphaFoldDB" id="A0A8S1T2M0"/>
<evidence type="ECO:0000256" key="4">
    <source>
        <dbReference type="ARBA" id="ARBA00022741"/>
    </source>
</evidence>
<dbReference type="Proteomes" id="UP000683925">
    <property type="component" value="Unassembled WGS sequence"/>
</dbReference>
<dbReference type="OrthoDB" id="288171at2759"/>
<keyword evidence="7" id="KW-1185">Reference proteome</keyword>
<evidence type="ECO:0000256" key="5">
    <source>
        <dbReference type="ARBA" id="ARBA00022840"/>
    </source>
</evidence>
<dbReference type="PANTHER" id="PTHR45870">
    <property type="entry name" value="TUBULIN MONOGLYCYLASE TTLL3"/>
    <property type="match status" value="1"/>
</dbReference>
<comment type="subcellular location">
    <subcellularLocation>
        <location evidence="1">Cytoplasm</location>
    </subcellularLocation>
</comment>
<sequence length="552" mass="65635">MIFKFLFFLATLIILSLQLLTYKWLINSYQNQILDYMAAIQIVQNWIDSETDTSGTYFQPCLNCGYELAIKKDPLYCLKSDLYKIFHPQIVLEDSYVFRDYGGNDLARIIIRNQMFDVSPNLTQSGPIQQDEYFNLDIRASVIYPYAKTYLRTHILGKEAGCLFQKYMHIPGQEELALKSLQSLNLRSYLIQLSQVNASRECINEATFQKKSYRMWEQDECQQFFSIINSLEYQNTLYLEGLQFIYKTNKHLGRGVLLVDKENEQLIRKQYNNGTFCGKNNQNVIIQEYIKNPYLFKGHKMEFRSYFQIASTNPPILFGYKKALIKQCALKFNLTDFSKEAHVCNTAITKSLKEDIKQQNNEYYIDWNLEELQDLLLQDRLIISKNWLNEYLMPQIQLKLFHLFNSVQNKLFKDSRVGEFFGVDFILDQNLQLWIFECNRNPNFLVVTEGRKEKFNQLIPDMIYLQLEMVRNRFIRIQQFLKQKLIPSIRQKFLQEQEELLKHEFLINYQDSFKNQSQLNIDNQAIDITPILNFSTCFQEFEQIKKLQMKNN</sequence>
<keyword evidence="4" id="KW-0547">Nucleotide-binding</keyword>
<evidence type="ECO:0000256" key="1">
    <source>
        <dbReference type="ARBA" id="ARBA00004496"/>
    </source>
</evidence>
<dbReference type="OMA" id="CNTAITK"/>
<reference evidence="6" key="1">
    <citation type="submission" date="2021-01" db="EMBL/GenBank/DDBJ databases">
        <authorList>
            <consortium name="Genoscope - CEA"/>
            <person name="William W."/>
        </authorList>
    </citation>
    <scope>NUCLEOTIDE SEQUENCE</scope>
</reference>
<dbReference type="GO" id="GO:0070736">
    <property type="term" value="F:protein-glycine ligase activity, initiating"/>
    <property type="evidence" value="ECO:0007669"/>
    <property type="project" value="TreeGrafter"/>
</dbReference>
<name>A0A8S1T2M0_PAROT</name>
<keyword evidence="5" id="KW-0067">ATP-binding</keyword>
<protein>
    <recommendedName>
        <fullName evidence="8">Tubulin-tyrosine ligase family protein</fullName>
    </recommendedName>
</protein>